<organism evidence="4 5">
    <name type="scientific">Pelagibius litoralis</name>
    <dbReference type="NCBI Taxonomy" id="374515"/>
    <lineage>
        <taxon>Bacteria</taxon>
        <taxon>Pseudomonadati</taxon>
        <taxon>Pseudomonadota</taxon>
        <taxon>Alphaproteobacteria</taxon>
        <taxon>Rhodospirillales</taxon>
        <taxon>Rhodovibrionaceae</taxon>
        <taxon>Pelagibius</taxon>
    </lineage>
</organism>
<dbReference type="InterPro" id="IPR037523">
    <property type="entry name" value="VOC_core"/>
</dbReference>
<feature type="region of interest" description="Disordered" evidence="2">
    <location>
        <begin position="142"/>
        <end position="162"/>
    </location>
</feature>
<accession>A0A967KA43</accession>
<dbReference type="InterPro" id="IPR051785">
    <property type="entry name" value="MMCE/EMCE_epimerase"/>
</dbReference>
<evidence type="ECO:0000259" key="3">
    <source>
        <dbReference type="PROSITE" id="PS51819"/>
    </source>
</evidence>
<dbReference type="GO" id="GO:0046491">
    <property type="term" value="P:L-methylmalonyl-CoA metabolic process"/>
    <property type="evidence" value="ECO:0007669"/>
    <property type="project" value="TreeGrafter"/>
</dbReference>
<reference evidence="4" key="1">
    <citation type="submission" date="2020-03" db="EMBL/GenBank/DDBJ databases">
        <title>Genome of Pelagibius litoralis DSM 21314T.</title>
        <authorList>
            <person name="Wang G."/>
        </authorList>
    </citation>
    <scope>NUCLEOTIDE SEQUENCE</scope>
    <source>
        <strain evidence="4">DSM 21314</strain>
    </source>
</reference>
<dbReference type="AlphaFoldDB" id="A0A967KA43"/>
<dbReference type="PANTHER" id="PTHR43048">
    <property type="entry name" value="METHYLMALONYL-COA EPIMERASE"/>
    <property type="match status" value="1"/>
</dbReference>
<dbReference type="RefSeq" id="WP_167225495.1">
    <property type="nucleotide sequence ID" value="NZ_JAAQPH010000010.1"/>
</dbReference>
<name>A0A967KA43_9PROT</name>
<dbReference type="InterPro" id="IPR029068">
    <property type="entry name" value="Glyas_Bleomycin-R_OHBP_Dase"/>
</dbReference>
<proteinExistence type="predicted"/>
<dbReference type="Proteomes" id="UP000761264">
    <property type="component" value="Unassembled WGS sequence"/>
</dbReference>
<dbReference type="Pfam" id="PF00903">
    <property type="entry name" value="Glyoxalase"/>
    <property type="match status" value="1"/>
</dbReference>
<sequence length="217" mass="24167">MRMYSVRLLVQDFGTCFRFYRDIIGLAPVWGDESGPYADFRVGDETMLALFSRDLMSEAVGTADLPSAAREQDSFVVVLQVDDVDAAHKRLAEKGADFVNAPKDYPGWTIRAVHLRDPEGNLLEMFSPLGREHWTEEVEQKDRRTAAQDRSAANRWASPTGMPAASSAHFQRYVPIPTKGAVRSCHPAGLMGPEPRSWGLQIIAVADLLDGLDRIMF</sequence>
<dbReference type="PANTHER" id="PTHR43048:SF4">
    <property type="entry name" value="RING-CLEAVING DIOXYGENASE-RELATED"/>
    <property type="match status" value="1"/>
</dbReference>
<keyword evidence="1" id="KW-0479">Metal-binding</keyword>
<evidence type="ECO:0000313" key="4">
    <source>
        <dbReference type="EMBL" id="NIA69659.1"/>
    </source>
</evidence>
<evidence type="ECO:0000313" key="5">
    <source>
        <dbReference type="Proteomes" id="UP000761264"/>
    </source>
</evidence>
<dbReference type="PROSITE" id="PS51819">
    <property type="entry name" value="VOC"/>
    <property type="match status" value="1"/>
</dbReference>
<dbReference type="GO" id="GO:0046872">
    <property type="term" value="F:metal ion binding"/>
    <property type="evidence" value="ECO:0007669"/>
    <property type="project" value="UniProtKB-KW"/>
</dbReference>
<protein>
    <recommendedName>
        <fullName evidence="3">VOC domain-containing protein</fullName>
    </recommendedName>
</protein>
<dbReference type="Gene3D" id="3.10.180.10">
    <property type="entry name" value="2,3-Dihydroxybiphenyl 1,2-Dioxygenase, domain 1"/>
    <property type="match status" value="1"/>
</dbReference>
<dbReference type="GO" id="GO:0004493">
    <property type="term" value="F:methylmalonyl-CoA epimerase activity"/>
    <property type="evidence" value="ECO:0007669"/>
    <property type="project" value="TreeGrafter"/>
</dbReference>
<keyword evidence="5" id="KW-1185">Reference proteome</keyword>
<dbReference type="SUPFAM" id="SSF54593">
    <property type="entry name" value="Glyoxalase/Bleomycin resistance protein/Dihydroxybiphenyl dioxygenase"/>
    <property type="match status" value="1"/>
</dbReference>
<comment type="caution">
    <text evidence="4">The sequence shown here is derived from an EMBL/GenBank/DDBJ whole genome shotgun (WGS) entry which is preliminary data.</text>
</comment>
<feature type="domain" description="VOC" evidence="3">
    <location>
        <begin position="2"/>
        <end position="128"/>
    </location>
</feature>
<dbReference type="InterPro" id="IPR004360">
    <property type="entry name" value="Glyas_Fos-R_dOase_dom"/>
</dbReference>
<dbReference type="EMBL" id="JAAQPH010000010">
    <property type="protein sequence ID" value="NIA69659.1"/>
    <property type="molecule type" value="Genomic_DNA"/>
</dbReference>
<gene>
    <name evidence="4" type="ORF">HBA54_13740</name>
</gene>
<evidence type="ECO:0000256" key="1">
    <source>
        <dbReference type="ARBA" id="ARBA00022723"/>
    </source>
</evidence>
<evidence type="ECO:0000256" key="2">
    <source>
        <dbReference type="SAM" id="MobiDB-lite"/>
    </source>
</evidence>